<dbReference type="SMART" id="SM00672">
    <property type="entry name" value="CAP10"/>
    <property type="match status" value="1"/>
</dbReference>
<dbReference type="GeneID" id="37024892"/>
<keyword evidence="1" id="KW-0812">Transmembrane</keyword>
<dbReference type="Proteomes" id="UP000245771">
    <property type="component" value="Unassembled WGS sequence"/>
</dbReference>
<dbReference type="PANTHER" id="PTHR12203:SF118">
    <property type="entry name" value="BETA-1,2-XYLOSYLTRANSFERASE 1"/>
    <property type="match status" value="1"/>
</dbReference>
<accession>A0A316V584</accession>
<protein>
    <recommendedName>
        <fullName evidence="2">Glycosyl transferase CAP10 domain-containing protein</fullName>
    </recommendedName>
</protein>
<name>A0A316V584_9BASI</name>
<dbReference type="PANTHER" id="PTHR12203">
    <property type="entry name" value="KDEL LYS-ASP-GLU-LEU CONTAINING - RELATED"/>
    <property type="match status" value="1"/>
</dbReference>
<evidence type="ECO:0000256" key="1">
    <source>
        <dbReference type="SAM" id="Phobius"/>
    </source>
</evidence>
<keyword evidence="4" id="KW-1185">Reference proteome</keyword>
<dbReference type="InParanoid" id="A0A316V584"/>
<feature type="domain" description="Glycosyl transferase CAP10" evidence="2">
    <location>
        <begin position="261"/>
        <end position="566"/>
    </location>
</feature>
<organism evidence="3 4">
    <name type="scientific">Meira miltonrushii</name>
    <dbReference type="NCBI Taxonomy" id="1280837"/>
    <lineage>
        <taxon>Eukaryota</taxon>
        <taxon>Fungi</taxon>
        <taxon>Dikarya</taxon>
        <taxon>Basidiomycota</taxon>
        <taxon>Ustilaginomycotina</taxon>
        <taxon>Exobasidiomycetes</taxon>
        <taxon>Exobasidiales</taxon>
        <taxon>Brachybasidiaceae</taxon>
        <taxon>Meira</taxon>
    </lineage>
</organism>
<evidence type="ECO:0000259" key="2">
    <source>
        <dbReference type="SMART" id="SM00672"/>
    </source>
</evidence>
<keyword evidence="1" id="KW-0472">Membrane</keyword>
<gene>
    <name evidence="3" type="ORF">FA14DRAFT_95108</name>
</gene>
<dbReference type="InterPro" id="IPR051091">
    <property type="entry name" value="O-Glucosyltr/Glycosyltrsf_90"/>
</dbReference>
<sequence>MIRFQKEEKEDESTLLPTSLYSVKHRPGIRKREKGISRLITFIFILLIFLFFFHYREENEIKCAPAWSSISALHCHHKAGQEKFNRLLQDQSRSVDQAIRRYKQKYNREPPQGFSHWVEYALANDSPIIDDFDQLEADLKPLRSVPPDILKARIYSGMNQGYVKLAEIKNGKVTMGNDELGPIPKRARAATALIEPIAQFLPDMEWLMNWGDRQVVRGQASPKDHENEQVVLSPFSPEIATSVLTSQCTKNTLANTSISEDRPSLDICKNTTNSALAREHGVFHSKADGFKASLPVISVGKFSTFEDILAPWCYGENGYIMHKDDKLPSFQSKEPALYWRGGTNGLTPTNVENWQYNHRARILIRLAQMQEMLADRLGSKNLRSVQSQLKDIGYNLPSLTKKQTEELSRLSPKNFNVGRARGNLFPDRELQEHPAETSVIESVLGRLEENDRTVAFNYRFLLDMDGLGVSCRFYRLMGSGGVVFKQTQWAEWHDDRLVPYVHYIPIDLDASQVPAFMDMMINTDVGRDIANTIGDEAKRWTSTGLRKVDLTVLYYRLLLELAQIYRG</sequence>
<dbReference type="OrthoDB" id="541052at2759"/>
<proteinExistence type="predicted"/>
<reference evidence="3 4" key="1">
    <citation type="journal article" date="2018" name="Mol. Biol. Evol.">
        <title>Broad Genomic Sampling Reveals a Smut Pathogenic Ancestry of the Fungal Clade Ustilaginomycotina.</title>
        <authorList>
            <person name="Kijpornyongpan T."/>
            <person name="Mondo S.J."/>
            <person name="Barry K."/>
            <person name="Sandor L."/>
            <person name="Lee J."/>
            <person name="Lipzen A."/>
            <person name="Pangilinan J."/>
            <person name="LaButti K."/>
            <person name="Hainaut M."/>
            <person name="Henrissat B."/>
            <person name="Grigoriev I.V."/>
            <person name="Spatafora J.W."/>
            <person name="Aime M.C."/>
        </authorList>
    </citation>
    <scope>NUCLEOTIDE SEQUENCE [LARGE SCALE GENOMIC DNA]</scope>
    <source>
        <strain evidence="3 4">MCA 3882</strain>
    </source>
</reference>
<feature type="transmembrane region" description="Helical" evidence="1">
    <location>
        <begin position="36"/>
        <end position="55"/>
    </location>
</feature>
<dbReference type="Pfam" id="PF05686">
    <property type="entry name" value="Glyco_transf_90"/>
    <property type="match status" value="1"/>
</dbReference>
<evidence type="ECO:0000313" key="4">
    <source>
        <dbReference type="Proteomes" id="UP000245771"/>
    </source>
</evidence>
<keyword evidence="1" id="KW-1133">Transmembrane helix</keyword>
<dbReference type="EMBL" id="KZ819609">
    <property type="protein sequence ID" value="PWN31383.1"/>
    <property type="molecule type" value="Genomic_DNA"/>
</dbReference>
<dbReference type="AlphaFoldDB" id="A0A316V584"/>
<dbReference type="InterPro" id="IPR006598">
    <property type="entry name" value="CAP10"/>
</dbReference>
<dbReference type="RefSeq" id="XP_025351685.1">
    <property type="nucleotide sequence ID" value="XM_025503111.1"/>
</dbReference>
<evidence type="ECO:0000313" key="3">
    <source>
        <dbReference type="EMBL" id="PWN31383.1"/>
    </source>
</evidence>